<feature type="transmembrane region" description="Helical" evidence="1">
    <location>
        <begin position="355"/>
        <end position="376"/>
    </location>
</feature>
<protein>
    <recommendedName>
        <fullName evidence="4">Polysaccharide biosynthesis protein</fullName>
    </recommendedName>
</protein>
<dbReference type="Proteomes" id="UP000253061">
    <property type="component" value="Unassembled WGS sequence"/>
</dbReference>
<evidence type="ECO:0000313" key="3">
    <source>
        <dbReference type="Proteomes" id="UP000253061"/>
    </source>
</evidence>
<feature type="transmembrane region" description="Helical" evidence="1">
    <location>
        <begin position="49"/>
        <end position="72"/>
    </location>
</feature>
<sequence length="383" mass="40804">MDKWQTIIGIRAGLYPLWLIGANLVARTGGLAILVLIGHSYSQAELGTYFKLLALIGLAVTATQAGSGPLLIRLTQNDALRSAMLIVGIRVLIALIASGFVVAATSLPFAKFWPLLLIPIAAALSPDWLITAHNRFSRISIIAVIGQGAGITIAVCASLTHSQLGLYFIAPAISLSSLLLAAFFAYRSSQPRLIGPSSPSQTSAFGLVGFTLLAGFLPNIDFVLLDIADDALFLAQRVFLFCAGLNTAIASTLFAKQQSGKLRDIWLLAPMGLVSGLLLLWPDGLAHLVYEAPSTHLINILQIGAAWPLLLAVLTRQLLIMQEAPDARWVGWLCLALVLSSAFVLPDAITPSNTMVLIALRLAVLSVVLVACQKVLTKRQVMA</sequence>
<feature type="transmembrane region" description="Helical" evidence="1">
    <location>
        <begin position="84"/>
        <end position="106"/>
    </location>
</feature>
<feature type="transmembrane region" description="Helical" evidence="1">
    <location>
        <begin position="112"/>
        <end position="129"/>
    </location>
</feature>
<keyword evidence="1" id="KW-1133">Transmembrane helix</keyword>
<feature type="transmembrane region" description="Helical" evidence="1">
    <location>
        <begin position="12"/>
        <end position="37"/>
    </location>
</feature>
<gene>
    <name evidence="2" type="ORF">TH6_12835</name>
</gene>
<feature type="transmembrane region" description="Helical" evidence="1">
    <location>
        <begin position="327"/>
        <end position="349"/>
    </location>
</feature>
<name>A0A367VB76_9PROT</name>
<dbReference type="RefSeq" id="WP_062955572.1">
    <property type="nucleotide sequence ID" value="NZ_JPWB01000005.1"/>
</dbReference>
<feature type="transmembrane region" description="Helical" evidence="1">
    <location>
        <begin position="166"/>
        <end position="186"/>
    </location>
</feature>
<keyword evidence="1" id="KW-0812">Transmembrane</keyword>
<feature type="transmembrane region" description="Helical" evidence="1">
    <location>
        <begin position="296"/>
        <end position="315"/>
    </location>
</feature>
<dbReference type="AlphaFoldDB" id="A0A367VB76"/>
<evidence type="ECO:0008006" key="4">
    <source>
        <dbReference type="Google" id="ProtNLM"/>
    </source>
</evidence>
<feature type="transmembrane region" description="Helical" evidence="1">
    <location>
        <begin position="234"/>
        <end position="255"/>
    </location>
</feature>
<evidence type="ECO:0000256" key="1">
    <source>
        <dbReference type="SAM" id="Phobius"/>
    </source>
</evidence>
<comment type="caution">
    <text evidence="2">The sequence shown here is derived from an EMBL/GenBank/DDBJ whole genome shotgun (WGS) entry which is preliminary data.</text>
</comment>
<keyword evidence="1" id="KW-0472">Membrane</keyword>
<proteinExistence type="predicted"/>
<feature type="transmembrane region" description="Helical" evidence="1">
    <location>
        <begin position="267"/>
        <end position="290"/>
    </location>
</feature>
<reference evidence="2 3" key="1">
    <citation type="submission" date="2014-07" db="EMBL/GenBank/DDBJ databases">
        <title>Draft genome sequence of Thalassospira profundimaris R8-17.</title>
        <authorList>
            <person name="Lai Q."/>
            <person name="Shao Z."/>
        </authorList>
    </citation>
    <scope>NUCLEOTIDE SEQUENCE [LARGE SCALE GENOMIC DNA]</scope>
    <source>
        <strain evidence="2 3">R8-17</strain>
    </source>
</reference>
<evidence type="ECO:0000313" key="2">
    <source>
        <dbReference type="EMBL" id="RCK21490.1"/>
    </source>
</evidence>
<dbReference type="EMBL" id="JPWB01000005">
    <property type="protein sequence ID" value="RCK21490.1"/>
    <property type="molecule type" value="Genomic_DNA"/>
</dbReference>
<feature type="transmembrane region" description="Helical" evidence="1">
    <location>
        <begin position="207"/>
        <end position="228"/>
    </location>
</feature>
<accession>A0A367VB76</accession>
<organism evidence="2 3">
    <name type="scientific">Thalassospira profundimaris</name>
    <dbReference type="NCBI Taxonomy" id="502049"/>
    <lineage>
        <taxon>Bacteria</taxon>
        <taxon>Pseudomonadati</taxon>
        <taxon>Pseudomonadota</taxon>
        <taxon>Alphaproteobacteria</taxon>
        <taxon>Rhodospirillales</taxon>
        <taxon>Thalassospiraceae</taxon>
        <taxon>Thalassospira</taxon>
    </lineage>
</organism>
<feature type="transmembrane region" description="Helical" evidence="1">
    <location>
        <begin position="141"/>
        <end position="160"/>
    </location>
</feature>